<protein>
    <recommendedName>
        <fullName evidence="5">DUF805 domain-containing protein</fullName>
    </recommendedName>
</protein>
<feature type="transmembrane region" description="Helical" evidence="2">
    <location>
        <begin position="219"/>
        <end position="237"/>
    </location>
</feature>
<dbReference type="AlphaFoldDB" id="A0A4Y4CWM5"/>
<feature type="transmembrane region" description="Helical" evidence="2">
    <location>
        <begin position="258"/>
        <end position="280"/>
    </location>
</feature>
<keyword evidence="2" id="KW-1133">Transmembrane helix</keyword>
<sequence>MHDTHAILCFGKTLPGFDPLTVRRAIQHSFKCSEAEMNEMFSGTEVRLREALSADEAELWRQQLNSLGLKVMIDPPPLTRSPAPAGPDADGLAPHPGARRAARAEAGSPPVFGLDFQGRLGRDAYLKAACCIFIMASILVPASLTLSAERWGGPTMALALGLTLLLTGFCMLRSTWMRCHDVGLSGKWALLPPLACVPIAALPFGGLDPLAASLSPANQAWSGLGLCIALILILLTWPGQTADNHWGPPTDRVNAIPALLGALCVAGAYAALIVFGLKLLPR</sequence>
<feature type="transmembrane region" description="Helical" evidence="2">
    <location>
        <begin position="156"/>
        <end position="176"/>
    </location>
</feature>
<dbReference type="RefSeq" id="WP_170182954.1">
    <property type="nucleotide sequence ID" value="NZ_BJNV01000037.1"/>
</dbReference>
<dbReference type="EMBL" id="BJNV01000037">
    <property type="protein sequence ID" value="GEC96169.1"/>
    <property type="molecule type" value="Genomic_DNA"/>
</dbReference>
<keyword evidence="2" id="KW-0472">Membrane</keyword>
<gene>
    <name evidence="3" type="ORF">ZRA01_22420</name>
</gene>
<reference evidence="3 4" key="1">
    <citation type="submission" date="2019-06" db="EMBL/GenBank/DDBJ databases">
        <title>Whole genome shotgun sequence of Zoogloea ramigera NBRC 15342.</title>
        <authorList>
            <person name="Hosoyama A."/>
            <person name="Uohara A."/>
            <person name="Ohji S."/>
            <person name="Ichikawa N."/>
        </authorList>
    </citation>
    <scope>NUCLEOTIDE SEQUENCE [LARGE SCALE GENOMIC DNA]</scope>
    <source>
        <strain evidence="3 4">NBRC 15342</strain>
    </source>
</reference>
<comment type="caution">
    <text evidence="3">The sequence shown here is derived from an EMBL/GenBank/DDBJ whole genome shotgun (WGS) entry which is preliminary data.</text>
</comment>
<organism evidence="3 4">
    <name type="scientific">Zoogloea ramigera</name>
    <dbReference type="NCBI Taxonomy" id="350"/>
    <lineage>
        <taxon>Bacteria</taxon>
        <taxon>Pseudomonadati</taxon>
        <taxon>Pseudomonadota</taxon>
        <taxon>Betaproteobacteria</taxon>
        <taxon>Rhodocyclales</taxon>
        <taxon>Zoogloeaceae</taxon>
        <taxon>Zoogloea</taxon>
    </lineage>
</organism>
<feature type="compositionally biased region" description="Low complexity" evidence="1">
    <location>
        <begin position="82"/>
        <end position="96"/>
    </location>
</feature>
<accession>A0A4Y4CWM5</accession>
<dbReference type="GO" id="GO:0016020">
    <property type="term" value="C:membrane"/>
    <property type="evidence" value="ECO:0007669"/>
    <property type="project" value="InterPro"/>
</dbReference>
<evidence type="ECO:0008006" key="5">
    <source>
        <dbReference type="Google" id="ProtNLM"/>
    </source>
</evidence>
<evidence type="ECO:0000256" key="1">
    <source>
        <dbReference type="SAM" id="MobiDB-lite"/>
    </source>
</evidence>
<feature type="region of interest" description="Disordered" evidence="1">
    <location>
        <begin position="75"/>
        <end position="104"/>
    </location>
</feature>
<feature type="transmembrane region" description="Helical" evidence="2">
    <location>
        <begin position="124"/>
        <end position="144"/>
    </location>
</feature>
<evidence type="ECO:0000313" key="4">
    <source>
        <dbReference type="Proteomes" id="UP000318422"/>
    </source>
</evidence>
<proteinExistence type="predicted"/>
<evidence type="ECO:0000313" key="3">
    <source>
        <dbReference type="EMBL" id="GEC96169.1"/>
    </source>
</evidence>
<dbReference type="InterPro" id="IPR008523">
    <property type="entry name" value="DUF805"/>
</dbReference>
<name>A0A4Y4CWM5_ZOORA</name>
<keyword evidence="2" id="KW-0812">Transmembrane</keyword>
<keyword evidence="4" id="KW-1185">Reference proteome</keyword>
<dbReference type="Proteomes" id="UP000318422">
    <property type="component" value="Unassembled WGS sequence"/>
</dbReference>
<dbReference type="Pfam" id="PF05656">
    <property type="entry name" value="DUF805"/>
    <property type="match status" value="1"/>
</dbReference>
<evidence type="ECO:0000256" key="2">
    <source>
        <dbReference type="SAM" id="Phobius"/>
    </source>
</evidence>